<evidence type="ECO:0000313" key="5">
    <source>
        <dbReference type="Proteomes" id="UP000570514"/>
    </source>
</evidence>
<accession>A0A846N258</accession>
<name>A0A846N258_9PROT</name>
<evidence type="ECO:0000256" key="2">
    <source>
        <dbReference type="ARBA" id="ARBA00023315"/>
    </source>
</evidence>
<proteinExistence type="predicted"/>
<evidence type="ECO:0000256" key="1">
    <source>
        <dbReference type="ARBA" id="ARBA00022679"/>
    </source>
</evidence>
<dbReference type="RefSeq" id="WP_167083760.1">
    <property type="nucleotide sequence ID" value="NZ_BAAADC010000001.1"/>
</dbReference>
<feature type="domain" description="N-acetyltransferase" evidence="3">
    <location>
        <begin position="2"/>
        <end position="143"/>
    </location>
</feature>
<protein>
    <submittedName>
        <fullName evidence="4">GNAT superfamily N-acetyltransferase</fullName>
    </submittedName>
</protein>
<evidence type="ECO:0000259" key="3">
    <source>
        <dbReference type="PROSITE" id="PS51186"/>
    </source>
</evidence>
<dbReference type="Proteomes" id="UP000570514">
    <property type="component" value="Unassembled WGS sequence"/>
</dbReference>
<dbReference type="InterPro" id="IPR000182">
    <property type="entry name" value="GNAT_dom"/>
</dbReference>
<dbReference type="Pfam" id="PF00583">
    <property type="entry name" value="Acetyltransf_1"/>
    <property type="match status" value="1"/>
</dbReference>
<reference evidence="4 5" key="1">
    <citation type="submission" date="2020-03" db="EMBL/GenBank/DDBJ databases">
        <title>Genomic Encyclopedia of Type Strains, Phase IV (KMG-IV): sequencing the most valuable type-strain genomes for metagenomic binning, comparative biology and taxonomic classification.</title>
        <authorList>
            <person name="Goeker M."/>
        </authorList>
    </citation>
    <scope>NUCLEOTIDE SEQUENCE [LARGE SCALE GENOMIC DNA]</scope>
    <source>
        <strain evidence="4 5">DSM 19867</strain>
    </source>
</reference>
<dbReference type="PROSITE" id="PS51186">
    <property type="entry name" value="GNAT"/>
    <property type="match status" value="1"/>
</dbReference>
<gene>
    <name evidence="4" type="ORF">FHS83_003011</name>
</gene>
<dbReference type="InterPro" id="IPR050832">
    <property type="entry name" value="Bact_Acetyltransf"/>
</dbReference>
<dbReference type="AlphaFoldDB" id="A0A846N258"/>
<keyword evidence="2" id="KW-0012">Acyltransferase</keyword>
<evidence type="ECO:0000313" key="4">
    <source>
        <dbReference type="EMBL" id="NIK89693.1"/>
    </source>
</evidence>
<keyword evidence="1 4" id="KW-0808">Transferase</keyword>
<keyword evidence="5" id="KW-1185">Reference proteome</keyword>
<organism evidence="4 5">
    <name type="scientific">Rhizomicrobium palustre</name>
    <dbReference type="NCBI Taxonomy" id="189966"/>
    <lineage>
        <taxon>Bacteria</taxon>
        <taxon>Pseudomonadati</taxon>
        <taxon>Pseudomonadota</taxon>
        <taxon>Alphaproteobacteria</taxon>
        <taxon>Micropepsales</taxon>
        <taxon>Micropepsaceae</taxon>
        <taxon>Rhizomicrobium</taxon>
    </lineage>
</organism>
<dbReference type="SUPFAM" id="SSF55729">
    <property type="entry name" value="Acyl-CoA N-acyltransferases (Nat)"/>
    <property type="match status" value="1"/>
</dbReference>
<dbReference type="CDD" id="cd04301">
    <property type="entry name" value="NAT_SF"/>
    <property type="match status" value="1"/>
</dbReference>
<dbReference type="PANTHER" id="PTHR43877">
    <property type="entry name" value="AMINOALKYLPHOSPHONATE N-ACETYLTRANSFERASE-RELATED-RELATED"/>
    <property type="match status" value="1"/>
</dbReference>
<dbReference type="Gene3D" id="3.40.630.30">
    <property type="match status" value="1"/>
</dbReference>
<comment type="caution">
    <text evidence="4">The sequence shown here is derived from an EMBL/GenBank/DDBJ whole genome shotgun (WGS) entry which is preliminary data.</text>
</comment>
<sequence>MCQIRKCSAADFERVVTLLRQLWPTKSLDQKRLKTVWDRALTNSSQHLICAIDGGDLVGFASMSIKNNLWAEGFLGHVDELIVTENSRGQGIGTALVEHLVGIAEQAGCVRLELDSAFHREEAHGFYESKGFKQRAYMFTRVL</sequence>
<dbReference type="InterPro" id="IPR016181">
    <property type="entry name" value="Acyl_CoA_acyltransferase"/>
</dbReference>
<dbReference type="EMBL" id="JAASRM010000001">
    <property type="protein sequence ID" value="NIK89693.1"/>
    <property type="molecule type" value="Genomic_DNA"/>
</dbReference>
<dbReference type="GO" id="GO:0016747">
    <property type="term" value="F:acyltransferase activity, transferring groups other than amino-acyl groups"/>
    <property type="evidence" value="ECO:0007669"/>
    <property type="project" value="InterPro"/>
</dbReference>